<evidence type="ECO:0008006" key="4">
    <source>
        <dbReference type="Google" id="ProtNLM"/>
    </source>
</evidence>
<dbReference type="Pfam" id="PF14013">
    <property type="entry name" value="MT0933_antitox"/>
    <property type="match status" value="1"/>
</dbReference>
<dbReference type="InterPro" id="IPR028037">
    <property type="entry name" value="Antitoxin_Rv0909/MT0933"/>
</dbReference>
<evidence type="ECO:0000313" key="2">
    <source>
        <dbReference type="EMBL" id="GAA1778608.1"/>
    </source>
</evidence>
<proteinExistence type="predicted"/>
<feature type="compositionally biased region" description="Basic and acidic residues" evidence="1">
    <location>
        <begin position="1"/>
        <end position="46"/>
    </location>
</feature>
<dbReference type="Proteomes" id="UP001500655">
    <property type="component" value="Unassembled WGS sequence"/>
</dbReference>
<evidence type="ECO:0000256" key="1">
    <source>
        <dbReference type="SAM" id="MobiDB-lite"/>
    </source>
</evidence>
<feature type="region of interest" description="Disordered" evidence="1">
    <location>
        <begin position="1"/>
        <end position="61"/>
    </location>
</feature>
<name>A0ABN2L890_9ACTN</name>
<reference evidence="2 3" key="1">
    <citation type="journal article" date="2019" name="Int. J. Syst. Evol. Microbiol.">
        <title>The Global Catalogue of Microorganisms (GCM) 10K type strain sequencing project: providing services to taxonomists for standard genome sequencing and annotation.</title>
        <authorList>
            <consortium name="The Broad Institute Genomics Platform"/>
            <consortium name="The Broad Institute Genome Sequencing Center for Infectious Disease"/>
            <person name="Wu L."/>
            <person name="Ma J."/>
        </authorList>
    </citation>
    <scope>NUCLEOTIDE SEQUENCE [LARGE SCALE GENOMIC DNA]</scope>
    <source>
        <strain evidence="2 3">JCM 13249</strain>
    </source>
</reference>
<keyword evidence="3" id="KW-1185">Reference proteome</keyword>
<comment type="caution">
    <text evidence="2">The sequence shown here is derived from an EMBL/GenBank/DDBJ whole genome shotgun (WGS) entry which is preliminary data.</text>
</comment>
<protein>
    <recommendedName>
        <fullName evidence="4">Antitoxin</fullName>
    </recommendedName>
</protein>
<dbReference type="RefSeq" id="WP_344088878.1">
    <property type="nucleotide sequence ID" value="NZ_BAAALS010000064.1"/>
</dbReference>
<dbReference type="EMBL" id="BAAALS010000064">
    <property type="protein sequence ID" value="GAA1778608.1"/>
    <property type="molecule type" value="Genomic_DNA"/>
</dbReference>
<sequence length="61" mass="6455">MGIKDMADKAKDALKGHGDKADNVVEEAGDRVDEKTGGKYEGHVDKGQQAAKDAIEKNLGT</sequence>
<evidence type="ECO:0000313" key="3">
    <source>
        <dbReference type="Proteomes" id="UP001500655"/>
    </source>
</evidence>
<gene>
    <name evidence="2" type="ORF">GCM10009681_56780</name>
</gene>
<accession>A0ABN2L890</accession>
<organism evidence="2 3">
    <name type="scientific">Luedemannella helvata</name>
    <dbReference type="NCBI Taxonomy" id="349315"/>
    <lineage>
        <taxon>Bacteria</taxon>
        <taxon>Bacillati</taxon>
        <taxon>Actinomycetota</taxon>
        <taxon>Actinomycetes</taxon>
        <taxon>Micromonosporales</taxon>
        <taxon>Micromonosporaceae</taxon>
        <taxon>Luedemannella</taxon>
    </lineage>
</organism>